<reference evidence="3 4" key="1">
    <citation type="submission" date="2024-01" db="EMBL/GenBank/DDBJ databases">
        <title>A draft genome for the cacao thread blight pathogen Marasmiellus scandens.</title>
        <authorList>
            <person name="Baruah I.K."/>
            <person name="Leung J."/>
            <person name="Bukari Y."/>
            <person name="Amoako-Attah I."/>
            <person name="Meinhardt L.W."/>
            <person name="Bailey B.A."/>
            <person name="Cohen S.P."/>
        </authorList>
    </citation>
    <scope>NUCLEOTIDE SEQUENCE [LARGE SCALE GENOMIC DNA]</scope>
    <source>
        <strain evidence="3 4">GH-19</strain>
    </source>
</reference>
<sequence length="456" mass="50291">MKTSKKSIHANKNRQDEDSQEEDENDTDEDDDREEDINASKSLSEKAPTIINSGRKKGTVAASQLHDSDLSADEDEEEDNSDDDSDGEENLQGDLTSIPATSDGELDWNKVAKPQKPKKTMTRVAKKLVEELPTVKRSSKTIRAPVVDYSDNQDKDKDTEDKEEWLLHTNIVLKPFTDATRTFKLALSGQNPKIKAVIKQACKKGTLQMVIDDTYCPLNEELKYTAPLTRYVTQRITIERRALKTGFAATVLSSLGIDSSPKGVSTALELVLNADYIYPLSGDAYDYLKPFGHKVIPEFMAAAFFSSNKLSKALKVQKTEIFMSSIPEKPLELEVPKAMVAMAASVVHAILQDHAHSADDNFPPPGLATQWYTFIEILDTLEAKSLMAYHRLMHDLYLKASHTIAPATHGLTRSDIISRIKWDEIAAEENTISAQTAAEGSGKAGGTSSNAEGEGE</sequence>
<comment type="caution">
    <text evidence="3">The sequence shown here is derived from an EMBL/GenBank/DDBJ whole genome shotgun (WGS) entry which is preliminary data.</text>
</comment>
<feature type="compositionally biased region" description="Acidic residues" evidence="1">
    <location>
        <begin position="18"/>
        <end position="37"/>
    </location>
</feature>
<evidence type="ECO:0000313" key="3">
    <source>
        <dbReference type="EMBL" id="KAK7461711.1"/>
    </source>
</evidence>
<feature type="compositionally biased region" description="Basic residues" evidence="1">
    <location>
        <begin position="113"/>
        <end position="122"/>
    </location>
</feature>
<accession>A0ABR1JI99</accession>
<proteinExistence type="predicted"/>
<dbReference type="Pfam" id="PF20149">
    <property type="entry name" value="DUF6532"/>
    <property type="match status" value="1"/>
</dbReference>
<evidence type="ECO:0000256" key="1">
    <source>
        <dbReference type="SAM" id="MobiDB-lite"/>
    </source>
</evidence>
<feature type="region of interest" description="Disordered" evidence="1">
    <location>
        <begin position="1"/>
        <end position="122"/>
    </location>
</feature>
<evidence type="ECO:0000259" key="2">
    <source>
        <dbReference type="Pfam" id="PF20149"/>
    </source>
</evidence>
<gene>
    <name evidence="3" type="ORF">VKT23_008137</name>
</gene>
<dbReference type="Proteomes" id="UP001498398">
    <property type="component" value="Unassembled WGS sequence"/>
</dbReference>
<organism evidence="3 4">
    <name type="scientific">Marasmiellus scandens</name>
    <dbReference type="NCBI Taxonomy" id="2682957"/>
    <lineage>
        <taxon>Eukaryota</taxon>
        <taxon>Fungi</taxon>
        <taxon>Dikarya</taxon>
        <taxon>Basidiomycota</taxon>
        <taxon>Agaricomycotina</taxon>
        <taxon>Agaricomycetes</taxon>
        <taxon>Agaricomycetidae</taxon>
        <taxon>Agaricales</taxon>
        <taxon>Marasmiineae</taxon>
        <taxon>Omphalotaceae</taxon>
        <taxon>Marasmiellus</taxon>
    </lineage>
</organism>
<feature type="compositionally biased region" description="Polar residues" evidence="1">
    <location>
        <begin position="446"/>
        <end position="456"/>
    </location>
</feature>
<protein>
    <recommendedName>
        <fullName evidence="2">DUF6532 domain-containing protein</fullName>
    </recommendedName>
</protein>
<feature type="compositionally biased region" description="Acidic residues" evidence="1">
    <location>
        <begin position="70"/>
        <end position="91"/>
    </location>
</feature>
<evidence type="ECO:0000313" key="4">
    <source>
        <dbReference type="Proteomes" id="UP001498398"/>
    </source>
</evidence>
<name>A0ABR1JI99_9AGAR</name>
<dbReference type="InterPro" id="IPR045341">
    <property type="entry name" value="DUF6532"/>
</dbReference>
<keyword evidence="4" id="KW-1185">Reference proteome</keyword>
<feature type="compositionally biased region" description="Basic residues" evidence="1">
    <location>
        <begin position="1"/>
        <end position="12"/>
    </location>
</feature>
<dbReference type="EMBL" id="JBANRG010000012">
    <property type="protein sequence ID" value="KAK7461711.1"/>
    <property type="molecule type" value="Genomic_DNA"/>
</dbReference>
<feature type="region of interest" description="Disordered" evidence="1">
    <location>
        <begin position="431"/>
        <end position="456"/>
    </location>
</feature>
<feature type="domain" description="DUF6532" evidence="2">
    <location>
        <begin position="195"/>
        <end position="358"/>
    </location>
</feature>